<dbReference type="GO" id="GO:0016020">
    <property type="term" value="C:membrane"/>
    <property type="evidence" value="ECO:0007669"/>
    <property type="project" value="UniProtKB-SubCell"/>
</dbReference>
<dbReference type="OrthoDB" id="2576311at2759"/>
<dbReference type="EMBL" id="CM032185">
    <property type="protein sequence ID" value="KAG7092591.1"/>
    <property type="molecule type" value="Genomic_DNA"/>
</dbReference>
<proteinExistence type="predicted"/>
<keyword evidence="7" id="KW-0732">Signal</keyword>
<dbReference type="KEGG" id="more:E1B28_008934"/>
<dbReference type="AlphaFoldDB" id="A0A9P7RZE2"/>
<protein>
    <submittedName>
        <fullName evidence="8">Uncharacterized protein</fullName>
    </submittedName>
</protein>
<dbReference type="PANTHER" id="PTHR15549">
    <property type="entry name" value="PAIRED IMMUNOGLOBULIN-LIKE TYPE 2 RECEPTOR"/>
    <property type="match status" value="1"/>
</dbReference>
<dbReference type="Proteomes" id="UP001049176">
    <property type="component" value="Chromosome 5"/>
</dbReference>
<dbReference type="Gene3D" id="1.20.5.510">
    <property type="entry name" value="Single helix bin"/>
    <property type="match status" value="1"/>
</dbReference>
<evidence type="ECO:0000256" key="4">
    <source>
        <dbReference type="ARBA" id="ARBA00023136"/>
    </source>
</evidence>
<keyword evidence="3 6" id="KW-1133">Transmembrane helix</keyword>
<feature type="compositionally biased region" description="Polar residues" evidence="5">
    <location>
        <begin position="275"/>
        <end position="310"/>
    </location>
</feature>
<evidence type="ECO:0000313" key="8">
    <source>
        <dbReference type="EMBL" id="KAG7092591.1"/>
    </source>
</evidence>
<feature type="compositionally biased region" description="Polar residues" evidence="5">
    <location>
        <begin position="157"/>
        <end position="189"/>
    </location>
</feature>
<dbReference type="GeneID" id="66078010"/>
<evidence type="ECO:0000256" key="7">
    <source>
        <dbReference type="SAM" id="SignalP"/>
    </source>
</evidence>
<evidence type="ECO:0000256" key="5">
    <source>
        <dbReference type="SAM" id="MobiDB-lite"/>
    </source>
</evidence>
<evidence type="ECO:0000256" key="3">
    <source>
        <dbReference type="ARBA" id="ARBA00022989"/>
    </source>
</evidence>
<comment type="caution">
    <text evidence="8">The sequence shown here is derived from an EMBL/GenBank/DDBJ whole genome shotgun (WGS) entry which is preliminary data.</text>
</comment>
<organism evidence="8 9">
    <name type="scientific">Marasmius oreades</name>
    <name type="common">fairy-ring Marasmius</name>
    <dbReference type="NCBI Taxonomy" id="181124"/>
    <lineage>
        <taxon>Eukaryota</taxon>
        <taxon>Fungi</taxon>
        <taxon>Dikarya</taxon>
        <taxon>Basidiomycota</taxon>
        <taxon>Agaricomycotina</taxon>
        <taxon>Agaricomycetes</taxon>
        <taxon>Agaricomycetidae</taxon>
        <taxon>Agaricales</taxon>
        <taxon>Marasmiineae</taxon>
        <taxon>Marasmiaceae</taxon>
        <taxon>Marasmius</taxon>
    </lineage>
</organism>
<name>A0A9P7RZE2_9AGAR</name>
<feature type="signal peptide" evidence="7">
    <location>
        <begin position="1"/>
        <end position="24"/>
    </location>
</feature>
<evidence type="ECO:0000313" key="9">
    <source>
        <dbReference type="Proteomes" id="UP001049176"/>
    </source>
</evidence>
<evidence type="ECO:0000256" key="6">
    <source>
        <dbReference type="SAM" id="Phobius"/>
    </source>
</evidence>
<keyword evidence="2 6" id="KW-0812">Transmembrane</keyword>
<feature type="region of interest" description="Disordered" evidence="5">
    <location>
        <begin position="272"/>
        <end position="335"/>
    </location>
</feature>
<dbReference type="PANTHER" id="PTHR15549:SF27">
    <property type="entry name" value="CHITIN-BINDING TYPE-1 DOMAIN-CONTAINING PROTEIN"/>
    <property type="match status" value="1"/>
</dbReference>
<feature type="region of interest" description="Disordered" evidence="5">
    <location>
        <begin position="157"/>
        <end position="194"/>
    </location>
</feature>
<feature type="chain" id="PRO_5040203562" evidence="7">
    <location>
        <begin position="25"/>
        <end position="335"/>
    </location>
</feature>
<evidence type="ECO:0000256" key="2">
    <source>
        <dbReference type="ARBA" id="ARBA00022692"/>
    </source>
</evidence>
<comment type="subcellular location">
    <subcellularLocation>
        <location evidence="1">Membrane</location>
        <topology evidence="1">Single-pass membrane protein</topology>
    </subcellularLocation>
</comment>
<feature type="transmembrane region" description="Helical" evidence="6">
    <location>
        <begin position="197"/>
        <end position="222"/>
    </location>
</feature>
<reference evidence="8" key="1">
    <citation type="journal article" date="2021" name="Genome Biol. Evol.">
        <title>The assembled and annotated genome of the fairy-ring fungus Marasmius oreades.</title>
        <authorList>
            <person name="Hiltunen M."/>
            <person name="Ament-Velasquez S.L."/>
            <person name="Johannesson H."/>
        </authorList>
    </citation>
    <scope>NUCLEOTIDE SEQUENCE</scope>
    <source>
        <strain evidence="8">03SP1</strain>
    </source>
</reference>
<sequence length="335" mass="35116">MRTLGLNSVLLLVAIAFPSVISQAQPPPAKCDPATGFDWAFNSKGQSPCDVASYLASVCNAGQFEVPAINATQTYLGPTLQTANPCRCNTVFYSLLSACAACQNRNYSYLKWSLWSTNCSSVHTNFPEDIPSGTAVPSWAYIDITSSDAFDPIRAKSSANGAESTGTPKPTASNIPSALQSPTATSQPSGSGGSSNAGAIAGGVVGGVAGLAIIAALAFWLFRRRRSRQNVDPSFDINTGHLPSSSGSEPATRIGSPYSLVSAPAAKLRLYDPSDPTTFPNAMGTQPHAPTSTWQTQPVSQHYRSQSGESSIHPGNASVYSMQSHNRNYSGTAEI</sequence>
<accession>A0A9P7RZE2</accession>
<feature type="region of interest" description="Disordered" evidence="5">
    <location>
        <begin position="231"/>
        <end position="256"/>
    </location>
</feature>
<feature type="compositionally biased region" description="Polar residues" evidence="5">
    <location>
        <begin position="318"/>
        <end position="335"/>
    </location>
</feature>
<dbReference type="RefSeq" id="XP_043009061.1">
    <property type="nucleotide sequence ID" value="XM_043153776.1"/>
</dbReference>
<dbReference type="GO" id="GO:0071944">
    <property type="term" value="C:cell periphery"/>
    <property type="evidence" value="ECO:0007669"/>
    <property type="project" value="UniProtKB-ARBA"/>
</dbReference>
<gene>
    <name evidence="8" type="ORF">E1B28_008934</name>
</gene>
<keyword evidence="4 6" id="KW-0472">Membrane</keyword>
<keyword evidence="9" id="KW-1185">Reference proteome</keyword>
<evidence type="ECO:0000256" key="1">
    <source>
        <dbReference type="ARBA" id="ARBA00004167"/>
    </source>
</evidence>
<dbReference type="InterPro" id="IPR051694">
    <property type="entry name" value="Immunoregulatory_rcpt-like"/>
</dbReference>